<dbReference type="PANTHER" id="PTHR43280:SF28">
    <property type="entry name" value="HTH-TYPE TRANSCRIPTIONAL ACTIVATOR RHAS"/>
    <property type="match status" value="1"/>
</dbReference>
<dbReference type="PANTHER" id="PTHR43280">
    <property type="entry name" value="ARAC-FAMILY TRANSCRIPTIONAL REGULATOR"/>
    <property type="match status" value="1"/>
</dbReference>
<keyword evidence="6" id="KW-1185">Reference proteome</keyword>
<dbReference type="AlphaFoldDB" id="A0A1V4IPE6"/>
<dbReference type="SMART" id="SM00342">
    <property type="entry name" value="HTH_ARAC"/>
    <property type="match status" value="1"/>
</dbReference>
<protein>
    <submittedName>
        <fullName evidence="5">RCS-specific HTH-type transcriptional activator RclR</fullName>
    </submittedName>
</protein>
<evidence type="ECO:0000256" key="1">
    <source>
        <dbReference type="ARBA" id="ARBA00023015"/>
    </source>
</evidence>
<dbReference type="OrthoDB" id="2599717at2"/>
<dbReference type="InterPro" id="IPR018062">
    <property type="entry name" value="HTH_AraC-typ_CS"/>
</dbReference>
<evidence type="ECO:0000313" key="5">
    <source>
        <dbReference type="EMBL" id="OPJ61327.1"/>
    </source>
</evidence>
<comment type="caution">
    <text evidence="5">The sequence shown here is derived from an EMBL/GenBank/DDBJ whole genome shotgun (WGS) entry which is preliminary data.</text>
</comment>
<evidence type="ECO:0000256" key="3">
    <source>
        <dbReference type="ARBA" id="ARBA00023163"/>
    </source>
</evidence>
<gene>
    <name evidence="5" type="primary">rclR_1</name>
    <name evidence="5" type="ORF">CLORY_23670</name>
</gene>
<dbReference type="EMBL" id="MZGV01000023">
    <property type="protein sequence ID" value="OPJ61327.1"/>
    <property type="molecule type" value="Genomic_DNA"/>
</dbReference>
<dbReference type="GO" id="GO:0003700">
    <property type="term" value="F:DNA-binding transcription factor activity"/>
    <property type="evidence" value="ECO:0007669"/>
    <property type="project" value="InterPro"/>
</dbReference>
<keyword evidence="2" id="KW-0238">DNA-binding</keyword>
<feature type="domain" description="HTH araC/xylS-type" evidence="4">
    <location>
        <begin position="166"/>
        <end position="264"/>
    </location>
</feature>
<dbReference type="SUPFAM" id="SSF46689">
    <property type="entry name" value="Homeodomain-like"/>
    <property type="match status" value="1"/>
</dbReference>
<organism evidence="5 6">
    <name type="scientific">Clostridium oryzae</name>
    <dbReference type="NCBI Taxonomy" id="1450648"/>
    <lineage>
        <taxon>Bacteria</taxon>
        <taxon>Bacillati</taxon>
        <taxon>Bacillota</taxon>
        <taxon>Clostridia</taxon>
        <taxon>Eubacteriales</taxon>
        <taxon>Clostridiaceae</taxon>
        <taxon>Clostridium</taxon>
    </lineage>
</organism>
<dbReference type="InterPro" id="IPR018060">
    <property type="entry name" value="HTH_AraC"/>
</dbReference>
<dbReference type="InterPro" id="IPR009057">
    <property type="entry name" value="Homeodomain-like_sf"/>
</dbReference>
<evidence type="ECO:0000256" key="2">
    <source>
        <dbReference type="ARBA" id="ARBA00023125"/>
    </source>
</evidence>
<proteinExistence type="predicted"/>
<dbReference type="PROSITE" id="PS01124">
    <property type="entry name" value="HTH_ARAC_FAMILY_2"/>
    <property type="match status" value="1"/>
</dbReference>
<keyword evidence="1" id="KW-0805">Transcription regulation</keyword>
<dbReference type="Proteomes" id="UP000190080">
    <property type="component" value="Unassembled WGS sequence"/>
</dbReference>
<name>A0A1V4IPE6_9CLOT</name>
<evidence type="ECO:0000259" key="4">
    <source>
        <dbReference type="PROSITE" id="PS01124"/>
    </source>
</evidence>
<evidence type="ECO:0000313" key="6">
    <source>
        <dbReference type="Proteomes" id="UP000190080"/>
    </source>
</evidence>
<accession>A0A1V4IPE6</accession>
<dbReference type="Pfam" id="PF12833">
    <property type="entry name" value="HTH_18"/>
    <property type="match status" value="1"/>
</dbReference>
<reference evidence="5 6" key="1">
    <citation type="submission" date="2017-03" db="EMBL/GenBank/DDBJ databases">
        <title>Genome sequence of Clostridium oryzae DSM 28571.</title>
        <authorList>
            <person name="Poehlein A."/>
            <person name="Daniel R."/>
        </authorList>
    </citation>
    <scope>NUCLEOTIDE SEQUENCE [LARGE SCALE GENOMIC DNA]</scope>
    <source>
        <strain evidence="5 6">DSM 28571</strain>
    </source>
</reference>
<dbReference type="Gene3D" id="1.10.10.60">
    <property type="entry name" value="Homeodomain-like"/>
    <property type="match status" value="2"/>
</dbReference>
<sequence length="264" mass="31211">MNLDFNVVHAGYNKKEITEFTIDRPLGSSEYLFIHFLCDTNVRIDSKLYKNSYGACLIYEPGFPQWYGPANGKFQNSYFHFECEDFKILADKFQLPLNKIFYCKNDDFIEMSIRDIEAEYILKDLYFRESIDGILMHLFSCIGRFCSPNRNNDIDPSKIEMRKKFKMVRLKILQKPEYDWKLKEMADLLNISTSRFCTYYREFFHVSPKADLIMTRIGKAKYLLTNQALSVEEAAELLGYNNVFHFIRQFKAITGFTPGKYSKR</sequence>
<dbReference type="GO" id="GO:0043565">
    <property type="term" value="F:sequence-specific DNA binding"/>
    <property type="evidence" value="ECO:0007669"/>
    <property type="project" value="InterPro"/>
</dbReference>
<dbReference type="RefSeq" id="WP_079424629.1">
    <property type="nucleotide sequence ID" value="NZ_MZGV01000023.1"/>
</dbReference>
<dbReference type="PROSITE" id="PS00041">
    <property type="entry name" value="HTH_ARAC_FAMILY_1"/>
    <property type="match status" value="1"/>
</dbReference>
<dbReference type="STRING" id="1450648.CLORY_23670"/>
<keyword evidence="3" id="KW-0804">Transcription</keyword>